<gene>
    <name evidence="1" type="ORF">K0M31_015254</name>
</gene>
<sequence>MGDFRDLSTKVALVERNVQPQGILLNDPEAVGKKSQQDLIALAAEIEKADNFVKLNACNKLQMIVDQIRYLKKQAENILTEADWNMKLHHVPCNFVKHPGHVYHLYQKKTGQLYFSMISPEEWAVSKSGPFQIYKGSYRLEHDQSWTPLEETDKKNKDMAMLAQLCSNIPANVFKSIDLNVNM</sequence>
<dbReference type="Pfam" id="PF10504">
    <property type="entry name" value="DUF2452"/>
    <property type="match status" value="1"/>
</dbReference>
<protein>
    <submittedName>
        <fullName evidence="1">Uncharacterized protein</fullName>
    </submittedName>
</protein>
<dbReference type="PANTHER" id="PTHR14553">
    <property type="entry name" value="UNCHARACTERIZED PROTEIN C1ORF50"/>
    <property type="match status" value="1"/>
</dbReference>
<comment type="caution">
    <text evidence="1">The sequence shown here is derived from an EMBL/GenBank/DDBJ whole genome shotgun (WGS) entry which is preliminary data.</text>
</comment>
<keyword evidence="2" id="KW-1185">Reference proteome</keyword>
<evidence type="ECO:0000313" key="1">
    <source>
        <dbReference type="EMBL" id="KAK1118207.1"/>
    </source>
</evidence>
<organism evidence="1 2">
    <name type="scientific">Melipona bicolor</name>
    <dbReference type="NCBI Taxonomy" id="60889"/>
    <lineage>
        <taxon>Eukaryota</taxon>
        <taxon>Metazoa</taxon>
        <taxon>Ecdysozoa</taxon>
        <taxon>Arthropoda</taxon>
        <taxon>Hexapoda</taxon>
        <taxon>Insecta</taxon>
        <taxon>Pterygota</taxon>
        <taxon>Neoptera</taxon>
        <taxon>Endopterygota</taxon>
        <taxon>Hymenoptera</taxon>
        <taxon>Apocrita</taxon>
        <taxon>Aculeata</taxon>
        <taxon>Apoidea</taxon>
        <taxon>Anthophila</taxon>
        <taxon>Apidae</taxon>
        <taxon>Melipona</taxon>
    </lineage>
</organism>
<reference evidence="1" key="1">
    <citation type="submission" date="2021-10" db="EMBL/GenBank/DDBJ databases">
        <title>Melipona bicolor Genome sequencing and assembly.</title>
        <authorList>
            <person name="Araujo N.S."/>
            <person name="Arias M.C."/>
        </authorList>
    </citation>
    <scope>NUCLEOTIDE SEQUENCE</scope>
    <source>
        <strain evidence="1">USP_2M_L1-L4_2017</strain>
        <tissue evidence="1">Whole body</tissue>
    </source>
</reference>
<dbReference type="AlphaFoldDB" id="A0AA40FFR7"/>
<evidence type="ECO:0000313" key="2">
    <source>
        <dbReference type="Proteomes" id="UP001177670"/>
    </source>
</evidence>
<proteinExistence type="predicted"/>
<dbReference type="PANTHER" id="PTHR14553:SF1">
    <property type="entry name" value="SIMILAR TO CHROMOSOME 1 OPEN READING FRAME 50"/>
    <property type="match status" value="1"/>
</dbReference>
<dbReference type="Proteomes" id="UP001177670">
    <property type="component" value="Unassembled WGS sequence"/>
</dbReference>
<dbReference type="EMBL" id="JAHYIQ010000044">
    <property type="protein sequence ID" value="KAK1118207.1"/>
    <property type="molecule type" value="Genomic_DNA"/>
</dbReference>
<accession>A0AA40FFR7</accession>
<dbReference type="InterPro" id="IPR019534">
    <property type="entry name" value="DUF2452"/>
</dbReference>
<name>A0AA40FFR7_9HYME</name>